<gene>
    <name evidence="1" type="ORF">HMPREF0766_11255</name>
</gene>
<dbReference type="HOGENOM" id="CLU_3103970_0_0_10"/>
<keyword evidence="2" id="KW-1185">Reference proteome</keyword>
<organism evidence="1 2">
    <name type="scientific">Sphingobacterium spiritivorum ATCC 33861</name>
    <dbReference type="NCBI Taxonomy" id="525373"/>
    <lineage>
        <taxon>Bacteria</taxon>
        <taxon>Pseudomonadati</taxon>
        <taxon>Bacteroidota</taxon>
        <taxon>Sphingobacteriia</taxon>
        <taxon>Sphingobacteriales</taxon>
        <taxon>Sphingobacteriaceae</taxon>
        <taxon>Sphingobacterium</taxon>
    </lineage>
</organism>
<evidence type="ECO:0000313" key="1">
    <source>
        <dbReference type="EMBL" id="EFK59139.1"/>
    </source>
</evidence>
<proteinExistence type="predicted"/>
<reference evidence="1" key="1">
    <citation type="submission" date="2010-07" db="EMBL/GenBank/DDBJ databases">
        <authorList>
            <person name="Muzny D."/>
            <person name="Qin X."/>
            <person name="Buhay C."/>
            <person name="Dugan-Rocha S."/>
            <person name="Ding Y."/>
            <person name="Chen G."/>
            <person name="Hawes A."/>
            <person name="Holder M."/>
            <person name="Jhangiani S."/>
            <person name="Johnson A."/>
            <person name="Khan Z."/>
            <person name="Li Z."/>
            <person name="Liu W."/>
            <person name="Liu X."/>
            <person name="Perez L."/>
            <person name="Shen H."/>
            <person name="Wang Q."/>
            <person name="Watt J."/>
            <person name="Xi L."/>
            <person name="Xin Y."/>
            <person name="Zhou J."/>
            <person name="Deng J."/>
            <person name="Jiang H."/>
            <person name="Liu Y."/>
            <person name="Qu J."/>
            <person name="Song X.-Z."/>
            <person name="Zhang L."/>
            <person name="Villasana D."/>
            <person name="Johnson A."/>
            <person name="Liu J."/>
            <person name="Liyanage D."/>
            <person name="Lorensuhewa L."/>
            <person name="Robinson T."/>
            <person name="Song A."/>
            <person name="Song B.-B."/>
            <person name="Dinh H."/>
            <person name="Thornton R."/>
            <person name="Coyle M."/>
            <person name="Francisco L."/>
            <person name="Jackson L."/>
            <person name="Javaid M."/>
            <person name="Korchina V."/>
            <person name="Kovar C."/>
            <person name="Mata R."/>
            <person name="Mathew T."/>
            <person name="Ngo R."/>
            <person name="Nguyen L."/>
            <person name="Nguyen N."/>
            <person name="Okwuonu G."/>
            <person name="Ongeri F."/>
            <person name="Pham C."/>
            <person name="Simmons D."/>
            <person name="Wilczek-Boney K."/>
            <person name="Hale W."/>
            <person name="Jakkamsetti A."/>
            <person name="Pham P."/>
            <person name="Ruth R."/>
            <person name="San Lucas F."/>
            <person name="Warren J."/>
            <person name="Zhang J."/>
            <person name="Zhao Z."/>
            <person name="Zhou C."/>
            <person name="Zhu D."/>
            <person name="Lee S."/>
            <person name="Bess C."/>
            <person name="Blankenburg K."/>
            <person name="Forbes L."/>
            <person name="Fu Q."/>
            <person name="Gubbala S."/>
            <person name="Hirani K."/>
            <person name="Jayaseelan J.C."/>
            <person name="Lara F."/>
            <person name="Munidasa M."/>
            <person name="Palculict T."/>
            <person name="Patil S."/>
            <person name="Pu L.-L."/>
            <person name="Saada N."/>
            <person name="Tang L."/>
            <person name="Weissenberger G."/>
            <person name="Zhu Y."/>
            <person name="Hemphill L."/>
            <person name="Shang Y."/>
            <person name="Youmans B."/>
            <person name="Ayvaz T."/>
            <person name="Ross M."/>
            <person name="Santibanez J."/>
            <person name="Aqrawi P."/>
            <person name="Gross S."/>
            <person name="Joshi V."/>
            <person name="Fowler G."/>
            <person name="Nazareth L."/>
            <person name="Reid J."/>
            <person name="Worley K."/>
            <person name="Petrosino J."/>
            <person name="Highlander S."/>
            <person name="Gibbs R."/>
        </authorList>
    </citation>
    <scope>NUCLEOTIDE SEQUENCE [LARGE SCALE GENOMIC DNA]</scope>
    <source>
        <strain evidence="1">ATCC 33861</strain>
    </source>
</reference>
<sequence>MLLKRLVEFRQIISLLQNTELFTEITVNALKLLKNKGIPKNPFKITYFKTN</sequence>
<evidence type="ECO:0000313" key="2">
    <source>
        <dbReference type="Proteomes" id="UP000006258"/>
    </source>
</evidence>
<comment type="caution">
    <text evidence="1">The sequence shown here is derived from an EMBL/GenBank/DDBJ whole genome shotgun (WGS) entry which is preliminary data.</text>
</comment>
<protein>
    <submittedName>
        <fullName evidence="1">Uncharacterized protein</fullName>
    </submittedName>
</protein>
<dbReference type="Proteomes" id="UP000006258">
    <property type="component" value="Unassembled WGS sequence"/>
</dbReference>
<accession>D7VJT6</accession>
<name>D7VJT6_SPHSI</name>
<dbReference type="EMBL" id="ACHA02000004">
    <property type="protein sequence ID" value="EFK59139.1"/>
    <property type="molecule type" value="Genomic_DNA"/>
</dbReference>
<dbReference type="AlphaFoldDB" id="D7VJT6"/>